<organism evidence="1 2">
    <name type="scientific">Melastoma candidum</name>
    <dbReference type="NCBI Taxonomy" id="119954"/>
    <lineage>
        <taxon>Eukaryota</taxon>
        <taxon>Viridiplantae</taxon>
        <taxon>Streptophyta</taxon>
        <taxon>Embryophyta</taxon>
        <taxon>Tracheophyta</taxon>
        <taxon>Spermatophyta</taxon>
        <taxon>Magnoliopsida</taxon>
        <taxon>eudicotyledons</taxon>
        <taxon>Gunneridae</taxon>
        <taxon>Pentapetalae</taxon>
        <taxon>rosids</taxon>
        <taxon>malvids</taxon>
        <taxon>Myrtales</taxon>
        <taxon>Melastomataceae</taxon>
        <taxon>Melastomatoideae</taxon>
        <taxon>Melastomateae</taxon>
        <taxon>Melastoma</taxon>
    </lineage>
</organism>
<reference evidence="2" key="1">
    <citation type="journal article" date="2023" name="Front. Plant Sci.">
        <title>Chromosomal-level genome assembly of Melastoma candidum provides insights into trichome evolution.</title>
        <authorList>
            <person name="Zhong Y."/>
            <person name="Wu W."/>
            <person name="Sun C."/>
            <person name="Zou P."/>
            <person name="Liu Y."/>
            <person name="Dai S."/>
            <person name="Zhou R."/>
        </authorList>
    </citation>
    <scope>NUCLEOTIDE SEQUENCE [LARGE SCALE GENOMIC DNA]</scope>
</reference>
<comment type="caution">
    <text evidence="1">The sequence shown here is derived from an EMBL/GenBank/DDBJ whole genome shotgun (WGS) entry which is preliminary data.</text>
</comment>
<accession>A0ACB9RI44</accession>
<dbReference type="EMBL" id="CM042883">
    <property type="protein sequence ID" value="KAI4377496.1"/>
    <property type="molecule type" value="Genomic_DNA"/>
</dbReference>
<name>A0ACB9RI44_9MYRT</name>
<keyword evidence="2" id="KW-1185">Reference proteome</keyword>
<evidence type="ECO:0000313" key="2">
    <source>
        <dbReference type="Proteomes" id="UP001057402"/>
    </source>
</evidence>
<sequence length="70" mass="8059">MSALDGESKPKSEICRSLGGQALVDDDPRYALNVPRLELGFSFFYYENSYPWCKMDSIDDHPLVMKVRKK</sequence>
<proteinExistence type="predicted"/>
<protein>
    <submittedName>
        <fullName evidence="1">Uncharacterized protein</fullName>
    </submittedName>
</protein>
<gene>
    <name evidence="1" type="ORF">MLD38_015110</name>
</gene>
<evidence type="ECO:0000313" key="1">
    <source>
        <dbReference type="EMBL" id="KAI4377496.1"/>
    </source>
</evidence>
<dbReference type="Proteomes" id="UP001057402">
    <property type="component" value="Chromosome 4"/>
</dbReference>